<dbReference type="InterPro" id="IPR006657">
    <property type="entry name" value="MoPterin_dinucl-bd_dom"/>
</dbReference>
<evidence type="ECO:0000313" key="6">
    <source>
        <dbReference type="Proteomes" id="UP000293345"/>
    </source>
</evidence>
<dbReference type="Gene3D" id="3.40.228.10">
    <property type="entry name" value="Dimethylsulfoxide Reductase, domain 2"/>
    <property type="match status" value="1"/>
</dbReference>
<protein>
    <submittedName>
        <fullName evidence="5">Dehydrogenase</fullName>
    </submittedName>
</protein>
<dbReference type="SUPFAM" id="SSF50692">
    <property type="entry name" value="ADC-like"/>
    <property type="match status" value="1"/>
</dbReference>
<evidence type="ECO:0000259" key="4">
    <source>
        <dbReference type="Pfam" id="PF01568"/>
    </source>
</evidence>
<dbReference type="PANTHER" id="PTHR43742">
    <property type="entry name" value="TRIMETHYLAMINE-N-OXIDE REDUCTASE"/>
    <property type="match status" value="1"/>
</dbReference>
<proteinExistence type="inferred from homology"/>
<feature type="domain" description="Molybdopterin dinucleotide-binding" evidence="4">
    <location>
        <begin position="703"/>
        <end position="794"/>
    </location>
</feature>
<organism evidence="5 6">
    <name type="scientific">Senegalimassilia faecalis</name>
    <dbReference type="NCBI Taxonomy" id="2509433"/>
    <lineage>
        <taxon>Bacteria</taxon>
        <taxon>Bacillati</taxon>
        <taxon>Actinomycetota</taxon>
        <taxon>Coriobacteriia</taxon>
        <taxon>Coriobacteriales</taxon>
        <taxon>Coriobacteriaceae</taxon>
        <taxon>Senegalimassilia</taxon>
    </lineage>
</organism>
<accession>A0A4Q2K1L9</accession>
<sequence>MDKQGIIESSRKRREGERIFYTSCPANGCWDSACVLKCHEKDGKIIAIEPDDSVNPNDSREDCGWENTWKGNVQMRPCAMGHSWKKELHAETRLLHPMKRVGEKGPGRGYFVQITWEEALDTIAEKMIEIKEKYGPYGIFHSQYPSFEKNGFPLAPWWEAGFGAWGEHSTSGHAAGEMLHLGVDLTKVTRGLQNSMPGFEAPDFFNSKLFVMWGMDPVVAWFGPTSYYMQLAHEYGLKTIVIDPRYTQSAEILADQWIPIRPGTDLAMMLAVAQVLFEEDLVDHAFVDEWVDKEGFEEWRAYVMGEGEDGIKKTPEWAAPITAVPAETIREFARLYGTEKPVHLQYFYSCAKRHMGDYSASASMLLQAMTGNIACHGGCESGACLPTPGRVPAPRADWHRDPGDYQVPVLFNNNCLTEILARQDDYWSGKITESEFRHLIGSPNNDCPLPNIQMIIFENNYGNNHSNVNKRFAGMANTEFNWGFQWHMNQPTAELCDIILPAPVWQFEGMDEYMYGHQRFVSGPNGMRNYFTFCARGLDFPGEVRSKEWVWTEIAKRLGDEVVEGYNPRMKDVAVEDWVDAQEAIYKEAFEKWADNATIMAYLGFDHRPTWEEFNAHPVIRTEIDEPYYPFKSALDRGESPFNTPTKKIEFSSNFVKTHDMTESRWRGRIDPMPVWSPSYVEGDIGSASNDGFYNPKVKDYPLSLVTPVSVYRQHSSNDNNPYMREDVYRHAVWISGVDAKARGIKDGDLCRVYSDRGETMLTAYVTNRCMPGTAAVHHGGWYQTGGEASEMNVFGQDMRGTPNILLDDGHLPHILGALIIAGLVQVEKVADGDAEGFGGEAERGGARGAMVAVACRDRLAKKDGARDAAAVAMEAAENGSDPACAVENA</sequence>
<reference evidence="5 6" key="1">
    <citation type="submission" date="2019-01" db="EMBL/GenBank/DDBJ databases">
        <title>Senegalimassilia sp. nov. KGMB04484 isolated human feces.</title>
        <authorList>
            <person name="Han K.-I."/>
            <person name="Kim J.-S."/>
            <person name="Lee K.C."/>
            <person name="Suh M.K."/>
            <person name="Eom M.K."/>
            <person name="Lee J.H."/>
            <person name="Park S.-H."/>
            <person name="Kang S.W."/>
            <person name="Park J.-E."/>
            <person name="Oh B.S."/>
            <person name="Yu S.Y."/>
            <person name="Choi S.-H."/>
            <person name="Lee D.H."/>
            <person name="Yoon H."/>
            <person name="Kim B.-Y."/>
            <person name="Lee J.H."/>
            <person name="Lee J.-S."/>
        </authorList>
    </citation>
    <scope>NUCLEOTIDE SEQUENCE [LARGE SCALE GENOMIC DNA]</scope>
    <source>
        <strain evidence="5 6">KGMB04484</strain>
    </source>
</reference>
<dbReference type="Gene3D" id="2.40.40.20">
    <property type="match status" value="1"/>
</dbReference>
<dbReference type="Proteomes" id="UP000293345">
    <property type="component" value="Unassembled WGS sequence"/>
</dbReference>
<keyword evidence="2" id="KW-0479">Metal-binding</keyword>
<dbReference type="Pfam" id="PF00384">
    <property type="entry name" value="Molybdopterin"/>
    <property type="match status" value="1"/>
</dbReference>
<dbReference type="EMBL" id="SDPW01000001">
    <property type="protein sequence ID" value="RXZ54288.1"/>
    <property type="molecule type" value="Genomic_DNA"/>
</dbReference>
<evidence type="ECO:0000256" key="1">
    <source>
        <dbReference type="ARBA" id="ARBA00010312"/>
    </source>
</evidence>
<dbReference type="GO" id="GO:0009061">
    <property type="term" value="P:anaerobic respiration"/>
    <property type="evidence" value="ECO:0007669"/>
    <property type="project" value="TreeGrafter"/>
</dbReference>
<feature type="domain" description="Molybdopterin oxidoreductase" evidence="3">
    <location>
        <begin position="93"/>
        <end position="556"/>
    </location>
</feature>
<dbReference type="GO" id="GO:0016491">
    <property type="term" value="F:oxidoreductase activity"/>
    <property type="evidence" value="ECO:0007669"/>
    <property type="project" value="InterPro"/>
</dbReference>
<dbReference type="RefSeq" id="WP_129424512.1">
    <property type="nucleotide sequence ID" value="NZ_SDPW01000001.1"/>
</dbReference>
<dbReference type="InterPro" id="IPR050612">
    <property type="entry name" value="Prok_Mopterin_Oxidored"/>
</dbReference>
<comment type="caution">
    <text evidence="5">The sequence shown here is derived from an EMBL/GenBank/DDBJ whole genome shotgun (WGS) entry which is preliminary data.</text>
</comment>
<dbReference type="AlphaFoldDB" id="A0A4Q2K1L9"/>
<dbReference type="GO" id="GO:0030288">
    <property type="term" value="C:outer membrane-bounded periplasmic space"/>
    <property type="evidence" value="ECO:0007669"/>
    <property type="project" value="TreeGrafter"/>
</dbReference>
<evidence type="ECO:0000259" key="3">
    <source>
        <dbReference type="Pfam" id="PF00384"/>
    </source>
</evidence>
<dbReference type="PANTHER" id="PTHR43742:SF3">
    <property type="entry name" value="DIMETHYL SULFOXIDE REDUCTASE DMSA"/>
    <property type="match status" value="1"/>
</dbReference>
<name>A0A4Q2K1L9_9ACTN</name>
<evidence type="ECO:0000256" key="2">
    <source>
        <dbReference type="ARBA" id="ARBA00022723"/>
    </source>
</evidence>
<dbReference type="GO" id="GO:0043546">
    <property type="term" value="F:molybdopterin cofactor binding"/>
    <property type="evidence" value="ECO:0007669"/>
    <property type="project" value="InterPro"/>
</dbReference>
<dbReference type="GO" id="GO:0009055">
    <property type="term" value="F:electron transfer activity"/>
    <property type="evidence" value="ECO:0007669"/>
    <property type="project" value="TreeGrafter"/>
</dbReference>
<dbReference type="OrthoDB" id="219031at2"/>
<dbReference type="SUPFAM" id="SSF53706">
    <property type="entry name" value="Formate dehydrogenase/DMSO reductase, domains 1-3"/>
    <property type="match status" value="1"/>
</dbReference>
<gene>
    <name evidence="5" type="ORF">ET524_07195</name>
</gene>
<dbReference type="Pfam" id="PF01568">
    <property type="entry name" value="Molydop_binding"/>
    <property type="match status" value="1"/>
</dbReference>
<keyword evidence="6" id="KW-1185">Reference proteome</keyword>
<dbReference type="InterPro" id="IPR006656">
    <property type="entry name" value="Mopterin_OxRdtase"/>
</dbReference>
<dbReference type="GO" id="GO:0030151">
    <property type="term" value="F:molybdenum ion binding"/>
    <property type="evidence" value="ECO:0007669"/>
    <property type="project" value="TreeGrafter"/>
</dbReference>
<evidence type="ECO:0000313" key="5">
    <source>
        <dbReference type="EMBL" id="RXZ54288.1"/>
    </source>
</evidence>
<dbReference type="Gene3D" id="3.40.50.740">
    <property type="match status" value="1"/>
</dbReference>
<dbReference type="InterPro" id="IPR009010">
    <property type="entry name" value="Asp_de-COase-like_dom_sf"/>
</dbReference>
<comment type="similarity">
    <text evidence="1">Belongs to the prokaryotic molybdopterin-containing oxidoreductase family.</text>
</comment>